<evidence type="ECO:0000256" key="12">
    <source>
        <dbReference type="ARBA" id="ARBA00042373"/>
    </source>
</evidence>
<evidence type="ECO:0000256" key="7">
    <source>
        <dbReference type="ARBA" id="ARBA00023180"/>
    </source>
</evidence>
<feature type="transmembrane region" description="Helical" evidence="14">
    <location>
        <begin position="59"/>
        <end position="80"/>
    </location>
</feature>
<evidence type="ECO:0000256" key="14">
    <source>
        <dbReference type="SAM" id="Phobius"/>
    </source>
</evidence>
<evidence type="ECO:0000256" key="11">
    <source>
        <dbReference type="ARBA" id="ARBA00037649"/>
    </source>
</evidence>
<reference evidence="15" key="2">
    <citation type="submission" date="2019-06" db="EMBL/GenBank/DDBJ databases">
        <title>Genomics analysis of Aphanomyces spp. identifies a new class of oomycete effector associated with host adaptation.</title>
        <authorList>
            <person name="Gaulin E."/>
        </authorList>
    </citation>
    <scope>NUCLEOTIDE SEQUENCE</scope>
    <source>
        <strain evidence="15">CBS 578.67</strain>
    </source>
</reference>
<dbReference type="EC" id="3.2.1.39" evidence="3"/>
<evidence type="ECO:0000256" key="1">
    <source>
        <dbReference type="ARBA" id="ARBA00000382"/>
    </source>
</evidence>
<dbReference type="SUPFAM" id="SSF51445">
    <property type="entry name" value="(Trans)glycosidases"/>
    <property type="match status" value="1"/>
</dbReference>
<evidence type="ECO:0000256" key="4">
    <source>
        <dbReference type="ARBA" id="ARBA00022475"/>
    </source>
</evidence>
<proteinExistence type="predicted"/>
<keyword evidence="8" id="KW-0119">Carbohydrate metabolism</keyword>
<evidence type="ECO:0000313" key="17">
    <source>
        <dbReference type="Proteomes" id="UP000332933"/>
    </source>
</evidence>
<dbReference type="InterPro" id="IPR017853">
    <property type="entry name" value="GH"/>
</dbReference>
<evidence type="ECO:0000256" key="13">
    <source>
        <dbReference type="ARBA" id="ARBA00043078"/>
    </source>
</evidence>
<keyword evidence="14" id="KW-1133">Transmembrane helix</keyword>
<keyword evidence="4" id="KW-1003">Cell membrane</keyword>
<evidence type="ECO:0000256" key="2">
    <source>
        <dbReference type="ARBA" id="ARBA00004236"/>
    </source>
</evidence>
<keyword evidence="7" id="KW-0325">Glycoprotein</keyword>
<keyword evidence="9" id="KW-0961">Cell wall biogenesis/degradation</keyword>
<reference evidence="16 17" key="1">
    <citation type="submission" date="2019-03" db="EMBL/GenBank/DDBJ databases">
        <authorList>
            <person name="Gaulin E."/>
            <person name="Dumas B."/>
        </authorList>
    </citation>
    <scope>NUCLEOTIDE SEQUENCE [LARGE SCALE GENOMIC DNA]</scope>
    <source>
        <strain evidence="16">CBS 568.67</strain>
    </source>
</reference>
<dbReference type="InterPro" id="IPR050732">
    <property type="entry name" value="Beta-glucan_modifiers"/>
</dbReference>
<dbReference type="GO" id="GO:0005886">
    <property type="term" value="C:plasma membrane"/>
    <property type="evidence" value="ECO:0007669"/>
    <property type="project" value="UniProtKB-SubCell"/>
</dbReference>
<comment type="subcellular location">
    <subcellularLocation>
        <location evidence="2">Cell membrane</location>
    </subcellularLocation>
</comment>
<dbReference type="Gene3D" id="3.20.20.80">
    <property type="entry name" value="Glycosidases"/>
    <property type="match status" value="2"/>
</dbReference>
<keyword evidence="10" id="KW-0624">Polysaccharide degradation</keyword>
<keyword evidence="17" id="KW-1185">Reference proteome</keyword>
<dbReference type="AlphaFoldDB" id="A0A485LH78"/>
<comment type="function">
    <text evidence="11">Glucanases play a role in cell expansion during growth, in cell-cell fusion during mating, and in spore release during sporulation. This enzyme may be involved in beta-glucan degradation. Active on laminarin and lichenan.</text>
</comment>
<evidence type="ECO:0000313" key="15">
    <source>
        <dbReference type="EMBL" id="KAF0687495.1"/>
    </source>
</evidence>
<evidence type="ECO:0000313" key="16">
    <source>
        <dbReference type="EMBL" id="VFT97446.1"/>
    </source>
</evidence>
<organism evidence="16 17">
    <name type="scientific">Aphanomyces stellatus</name>
    <dbReference type="NCBI Taxonomy" id="120398"/>
    <lineage>
        <taxon>Eukaryota</taxon>
        <taxon>Sar</taxon>
        <taxon>Stramenopiles</taxon>
        <taxon>Oomycota</taxon>
        <taxon>Saprolegniomycetes</taxon>
        <taxon>Saprolegniales</taxon>
        <taxon>Verrucalvaceae</taxon>
        <taxon>Aphanomyces</taxon>
    </lineage>
</organism>
<name>A0A485LH78_9STRA</name>
<keyword evidence="6 14" id="KW-0472">Membrane</keyword>
<evidence type="ECO:0000256" key="8">
    <source>
        <dbReference type="ARBA" id="ARBA00023277"/>
    </source>
</evidence>
<gene>
    <name evidence="16" type="primary">Aste57867_20767</name>
    <name evidence="15" type="ORF">As57867_020699</name>
    <name evidence="16" type="ORF">ASTE57867_20767</name>
</gene>
<evidence type="ECO:0000256" key="9">
    <source>
        <dbReference type="ARBA" id="ARBA00023316"/>
    </source>
</evidence>
<dbReference type="GO" id="GO:0000272">
    <property type="term" value="P:polysaccharide catabolic process"/>
    <property type="evidence" value="ECO:0007669"/>
    <property type="project" value="UniProtKB-KW"/>
</dbReference>
<protein>
    <recommendedName>
        <fullName evidence="3">glucan endo-1,3-beta-D-glucosidase</fullName>
        <ecNumber evidence="3">3.2.1.39</ecNumber>
    </recommendedName>
    <alternativeName>
        <fullName evidence="13">Endo-1,3-beta-glucanase btgC</fullName>
    </alternativeName>
    <alternativeName>
        <fullName evidence="12">Laminarinase btgC</fullName>
    </alternativeName>
</protein>
<evidence type="ECO:0000256" key="10">
    <source>
        <dbReference type="ARBA" id="ARBA00023326"/>
    </source>
</evidence>
<dbReference type="OrthoDB" id="77201at2759"/>
<comment type="catalytic activity">
    <reaction evidence="1">
        <text>Hydrolysis of (1-&gt;3)-beta-D-glucosidic linkages in (1-&gt;3)-beta-D-glucans.</text>
        <dbReference type="EC" id="3.2.1.39"/>
    </reaction>
</comment>
<accession>A0A485LH78</accession>
<keyword evidence="5" id="KW-0378">Hydrolase</keyword>
<dbReference type="GO" id="GO:0071555">
    <property type="term" value="P:cell wall organization"/>
    <property type="evidence" value="ECO:0007669"/>
    <property type="project" value="UniProtKB-KW"/>
</dbReference>
<keyword evidence="14" id="KW-0812">Transmembrane</keyword>
<dbReference type="EMBL" id="VJMH01006906">
    <property type="protein sequence ID" value="KAF0687495.1"/>
    <property type="molecule type" value="Genomic_DNA"/>
</dbReference>
<dbReference type="PANTHER" id="PTHR16631">
    <property type="entry name" value="GLUCAN 1,3-BETA-GLUCOSIDASE"/>
    <property type="match status" value="1"/>
</dbReference>
<dbReference type="EMBL" id="CAADRA010006932">
    <property type="protein sequence ID" value="VFT97446.1"/>
    <property type="molecule type" value="Genomic_DNA"/>
</dbReference>
<evidence type="ECO:0000256" key="3">
    <source>
        <dbReference type="ARBA" id="ARBA00012780"/>
    </source>
</evidence>
<evidence type="ECO:0000256" key="6">
    <source>
        <dbReference type="ARBA" id="ARBA00023136"/>
    </source>
</evidence>
<dbReference type="Proteomes" id="UP000332933">
    <property type="component" value="Unassembled WGS sequence"/>
</dbReference>
<evidence type="ECO:0000256" key="5">
    <source>
        <dbReference type="ARBA" id="ARBA00022801"/>
    </source>
</evidence>
<dbReference type="GO" id="GO:0042973">
    <property type="term" value="F:glucan endo-1,3-beta-D-glucosidase activity"/>
    <property type="evidence" value="ECO:0007669"/>
    <property type="project" value="UniProtKB-EC"/>
</dbReference>
<dbReference type="PANTHER" id="PTHR16631:SF17">
    <property type="entry name" value="GLUCAN ENDO-1,3-BETA-GLUCOSIDASE BTGC"/>
    <property type="match status" value="1"/>
</dbReference>
<sequence>MSNIEHSPFSHAELPVTPTGDTLDFVLDDSPHVSIQTPLEDKVSSADVQLVHRSTKKRVLLALSAGLLVVGAILGTTIYASQSTPILDVTVGAAGDIAIGACYDTYESNTPGKTDAHFKRMQERFAGVRTFTLGGARNPIDVAAENNLSIYAGVWVKGNSSGLADMQAALDGARRHPQAIKAIMVGNEELQDQTNTEDQLIAKVRQMKQMLKAGGVTNVKVGSVQTDGSWLWARKLAAECDVVGVNIYPFFGGSPVSISNPIQDLAYRYNNITDRYGKGKVVLTETGWPTSGPAFHGHVPSFEAAKKYLNDVVQWVKQGNGGDMPTYFMFHDNLNKEPAYEKAFGVAYANATWKFDFRTTG</sequence>